<protein>
    <submittedName>
        <fullName evidence="1">Uncharacterized protein</fullName>
    </submittedName>
</protein>
<dbReference type="Proteomes" id="UP000299102">
    <property type="component" value="Unassembled WGS sequence"/>
</dbReference>
<accession>A0A4C1SWA4</accession>
<reference evidence="1 2" key="1">
    <citation type="journal article" date="2019" name="Commun. Biol.">
        <title>The bagworm genome reveals a unique fibroin gene that provides high tensile strength.</title>
        <authorList>
            <person name="Kono N."/>
            <person name="Nakamura H."/>
            <person name="Ohtoshi R."/>
            <person name="Tomita M."/>
            <person name="Numata K."/>
            <person name="Arakawa K."/>
        </authorList>
    </citation>
    <scope>NUCLEOTIDE SEQUENCE [LARGE SCALE GENOMIC DNA]</scope>
</reference>
<keyword evidence="2" id="KW-1185">Reference proteome</keyword>
<dbReference type="OrthoDB" id="10262769at2759"/>
<dbReference type="AlphaFoldDB" id="A0A4C1SWA4"/>
<name>A0A4C1SWA4_EUMVA</name>
<dbReference type="EMBL" id="BGZK01000021">
    <property type="protein sequence ID" value="GBP06205.1"/>
    <property type="molecule type" value="Genomic_DNA"/>
</dbReference>
<comment type="caution">
    <text evidence="1">The sequence shown here is derived from an EMBL/GenBank/DDBJ whole genome shotgun (WGS) entry which is preliminary data.</text>
</comment>
<gene>
    <name evidence="1" type="ORF">EVAR_3564_1</name>
</gene>
<sequence length="114" mass="12989">MRSLRSMCGVSRKDRCRNSDVRERCGLKEEVVNRVERGTRTNDSRLTKKRYKANVCGGKVSKGRPRKTDADHIGGILKKGQILRTRNQRACMKRLLDGSEAREVCKDRIPCGNL</sequence>
<evidence type="ECO:0000313" key="1">
    <source>
        <dbReference type="EMBL" id="GBP06205.1"/>
    </source>
</evidence>
<proteinExistence type="predicted"/>
<organism evidence="1 2">
    <name type="scientific">Eumeta variegata</name>
    <name type="common">Bagworm moth</name>
    <name type="synonym">Eumeta japonica</name>
    <dbReference type="NCBI Taxonomy" id="151549"/>
    <lineage>
        <taxon>Eukaryota</taxon>
        <taxon>Metazoa</taxon>
        <taxon>Ecdysozoa</taxon>
        <taxon>Arthropoda</taxon>
        <taxon>Hexapoda</taxon>
        <taxon>Insecta</taxon>
        <taxon>Pterygota</taxon>
        <taxon>Neoptera</taxon>
        <taxon>Endopterygota</taxon>
        <taxon>Lepidoptera</taxon>
        <taxon>Glossata</taxon>
        <taxon>Ditrysia</taxon>
        <taxon>Tineoidea</taxon>
        <taxon>Psychidae</taxon>
        <taxon>Oiketicinae</taxon>
        <taxon>Eumeta</taxon>
    </lineage>
</organism>
<evidence type="ECO:0000313" key="2">
    <source>
        <dbReference type="Proteomes" id="UP000299102"/>
    </source>
</evidence>